<dbReference type="STRING" id="2018661.A0A2A2LVR1"/>
<feature type="region of interest" description="Disordered" evidence="10">
    <location>
        <begin position="517"/>
        <end position="555"/>
    </location>
</feature>
<comment type="catalytic activity">
    <reaction evidence="8">
        <text>L-threonyl-[protein] + ATP = O-phospho-L-threonyl-[protein] + ADP + H(+)</text>
        <dbReference type="Rhea" id="RHEA:46608"/>
        <dbReference type="Rhea" id="RHEA-COMP:11060"/>
        <dbReference type="Rhea" id="RHEA-COMP:11605"/>
        <dbReference type="ChEBI" id="CHEBI:15378"/>
        <dbReference type="ChEBI" id="CHEBI:30013"/>
        <dbReference type="ChEBI" id="CHEBI:30616"/>
        <dbReference type="ChEBI" id="CHEBI:61977"/>
        <dbReference type="ChEBI" id="CHEBI:456216"/>
        <dbReference type="EC" id="2.7.11.1"/>
    </reaction>
</comment>
<evidence type="ECO:0000256" key="10">
    <source>
        <dbReference type="SAM" id="MobiDB-lite"/>
    </source>
</evidence>
<protein>
    <recommendedName>
        <fullName evidence="1">non-specific protein-tyrosine kinase</fullName>
        <ecNumber evidence="1">2.7.10.2</ecNumber>
    </recommendedName>
</protein>
<dbReference type="Gene3D" id="1.10.510.10">
    <property type="entry name" value="Transferase(Phosphotransferase) domain 1"/>
    <property type="match status" value="1"/>
</dbReference>
<dbReference type="InterPro" id="IPR000719">
    <property type="entry name" value="Prot_kinase_dom"/>
</dbReference>
<dbReference type="InterPro" id="IPR017441">
    <property type="entry name" value="Protein_kinase_ATP_BS"/>
</dbReference>
<gene>
    <name evidence="13" type="ORF">WR25_25149</name>
</gene>
<keyword evidence="14" id="KW-1185">Reference proteome</keyword>
<dbReference type="GO" id="GO:0004674">
    <property type="term" value="F:protein serine/threonine kinase activity"/>
    <property type="evidence" value="ECO:0007669"/>
    <property type="project" value="UniProtKB-EC"/>
</dbReference>
<dbReference type="Pfam" id="PF07714">
    <property type="entry name" value="PK_Tyr_Ser-Thr"/>
    <property type="match status" value="1"/>
</dbReference>
<evidence type="ECO:0000259" key="11">
    <source>
        <dbReference type="PROSITE" id="PS50011"/>
    </source>
</evidence>
<evidence type="ECO:0000259" key="12">
    <source>
        <dbReference type="PROSITE" id="PS50108"/>
    </source>
</evidence>
<dbReference type="InterPro" id="IPR011009">
    <property type="entry name" value="Kinase-like_dom_sf"/>
</dbReference>
<evidence type="ECO:0000256" key="2">
    <source>
        <dbReference type="ARBA" id="ARBA00022443"/>
    </source>
</evidence>
<comment type="caution">
    <text evidence="13">The sequence shown here is derived from an EMBL/GenBank/DDBJ whole genome shotgun (WGS) entry which is preliminary data.</text>
</comment>
<dbReference type="EMBL" id="LIAE01006382">
    <property type="protein sequence ID" value="PAV90321.1"/>
    <property type="molecule type" value="Genomic_DNA"/>
</dbReference>
<feature type="binding site" evidence="9">
    <location>
        <position position="146"/>
    </location>
    <ligand>
        <name>ATP</name>
        <dbReference type="ChEBI" id="CHEBI:30616"/>
    </ligand>
</feature>
<accession>A0A2A2LVR1</accession>
<feature type="compositionally biased region" description="Basic and acidic residues" evidence="10">
    <location>
        <begin position="546"/>
        <end position="555"/>
    </location>
</feature>
<keyword evidence="7" id="KW-0829">Tyrosine-protein kinase</keyword>
<dbReference type="EC" id="2.7.10.2" evidence="1"/>
<dbReference type="InterPro" id="IPR000095">
    <property type="entry name" value="CRIB_dom"/>
</dbReference>
<keyword evidence="4 9" id="KW-0547">Nucleotide-binding</keyword>
<feature type="region of interest" description="Disordered" evidence="10">
    <location>
        <begin position="641"/>
        <end position="661"/>
    </location>
</feature>
<proteinExistence type="predicted"/>
<dbReference type="GO" id="GO:0004715">
    <property type="term" value="F:non-membrane spanning protein tyrosine kinase activity"/>
    <property type="evidence" value="ECO:0007669"/>
    <property type="project" value="UniProtKB-EC"/>
</dbReference>
<dbReference type="InterPro" id="IPR008266">
    <property type="entry name" value="Tyr_kinase_AS"/>
</dbReference>
<reference evidence="13 14" key="1">
    <citation type="journal article" date="2017" name="Curr. Biol.">
        <title>Genome architecture and evolution of a unichromosomal asexual nematode.</title>
        <authorList>
            <person name="Fradin H."/>
            <person name="Zegar C."/>
            <person name="Gutwein M."/>
            <person name="Lucas J."/>
            <person name="Kovtun M."/>
            <person name="Corcoran D."/>
            <person name="Baugh L.R."/>
            <person name="Kiontke K."/>
            <person name="Gunsalus K."/>
            <person name="Fitch D.H."/>
            <person name="Piano F."/>
        </authorList>
    </citation>
    <scope>NUCLEOTIDE SEQUENCE [LARGE SCALE GENOMIC DNA]</scope>
    <source>
        <strain evidence="13">PF1309</strain>
    </source>
</reference>
<keyword evidence="3" id="KW-0808">Transferase</keyword>
<evidence type="ECO:0000313" key="14">
    <source>
        <dbReference type="Proteomes" id="UP000218231"/>
    </source>
</evidence>
<dbReference type="InterPro" id="IPR020635">
    <property type="entry name" value="Tyr_kinase_cat_dom"/>
</dbReference>
<dbReference type="OrthoDB" id="4062651at2759"/>
<evidence type="ECO:0000256" key="1">
    <source>
        <dbReference type="ARBA" id="ARBA00011903"/>
    </source>
</evidence>
<evidence type="ECO:0000256" key="6">
    <source>
        <dbReference type="ARBA" id="ARBA00022840"/>
    </source>
</evidence>
<dbReference type="AlphaFoldDB" id="A0A2A2LVR1"/>
<dbReference type="Gene3D" id="3.30.200.20">
    <property type="entry name" value="Phosphorylase Kinase, domain 1"/>
    <property type="match status" value="1"/>
</dbReference>
<dbReference type="PANTHER" id="PTHR24418">
    <property type="entry name" value="TYROSINE-PROTEIN KINASE"/>
    <property type="match status" value="1"/>
</dbReference>
<dbReference type="SUPFAM" id="SSF56112">
    <property type="entry name" value="Protein kinase-like (PK-like)"/>
    <property type="match status" value="1"/>
</dbReference>
<evidence type="ECO:0000313" key="13">
    <source>
        <dbReference type="EMBL" id="PAV90321.1"/>
    </source>
</evidence>
<evidence type="ECO:0000256" key="9">
    <source>
        <dbReference type="PROSITE-ProRule" id="PRU10141"/>
    </source>
</evidence>
<dbReference type="SMART" id="SM00219">
    <property type="entry name" value="TyrKc"/>
    <property type="match status" value="1"/>
</dbReference>
<dbReference type="PROSITE" id="PS00109">
    <property type="entry name" value="PROTEIN_KINASE_TYR"/>
    <property type="match status" value="1"/>
</dbReference>
<evidence type="ECO:0000256" key="5">
    <source>
        <dbReference type="ARBA" id="ARBA00022777"/>
    </source>
</evidence>
<dbReference type="InterPro" id="IPR036028">
    <property type="entry name" value="SH3-like_dom_sf"/>
</dbReference>
<evidence type="ECO:0000256" key="3">
    <source>
        <dbReference type="ARBA" id="ARBA00022679"/>
    </source>
</evidence>
<evidence type="ECO:0000256" key="4">
    <source>
        <dbReference type="ARBA" id="ARBA00022741"/>
    </source>
</evidence>
<organism evidence="13 14">
    <name type="scientific">Diploscapter pachys</name>
    <dbReference type="NCBI Taxonomy" id="2018661"/>
    <lineage>
        <taxon>Eukaryota</taxon>
        <taxon>Metazoa</taxon>
        <taxon>Ecdysozoa</taxon>
        <taxon>Nematoda</taxon>
        <taxon>Chromadorea</taxon>
        <taxon>Rhabditida</taxon>
        <taxon>Rhabditina</taxon>
        <taxon>Rhabditomorpha</taxon>
        <taxon>Rhabditoidea</taxon>
        <taxon>Rhabditidae</taxon>
        <taxon>Diploscapter</taxon>
    </lineage>
</organism>
<feature type="compositionally biased region" description="Basic and acidic residues" evidence="10">
    <location>
        <begin position="764"/>
        <end position="801"/>
    </location>
</feature>
<dbReference type="InterPro" id="IPR001245">
    <property type="entry name" value="Ser-Thr/Tyr_kinase_cat_dom"/>
</dbReference>
<dbReference type="GO" id="GO:0005524">
    <property type="term" value="F:ATP binding"/>
    <property type="evidence" value="ECO:0007669"/>
    <property type="project" value="UniProtKB-UniRule"/>
</dbReference>
<feature type="region of interest" description="Disordered" evidence="10">
    <location>
        <begin position="977"/>
        <end position="1026"/>
    </location>
</feature>
<evidence type="ECO:0000256" key="8">
    <source>
        <dbReference type="ARBA" id="ARBA00047899"/>
    </source>
</evidence>
<dbReference type="PROSITE" id="PS50011">
    <property type="entry name" value="PROTEIN_KINASE_DOM"/>
    <property type="match status" value="1"/>
</dbReference>
<dbReference type="PRINTS" id="PR00109">
    <property type="entry name" value="TYRKINASE"/>
</dbReference>
<dbReference type="InterPro" id="IPR055175">
    <property type="entry name" value="ACK/TNK-like_SAM"/>
</dbReference>
<dbReference type="SUPFAM" id="SSF50044">
    <property type="entry name" value="SH3-domain"/>
    <property type="match status" value="1"/>
</dbReference>
<dbReference type="PROSITE" id="PS00107">
    <property type="entry name" value="PROTEIN_KINASE_ATP"/>
    <property type="match status" value="1"/>
</dbReference>
<dbReference type="PROSITE" id="PS50108">
    <property type="entry name" value="CRIB"/>
    <property type="match status" value="1"/>
</dbReference>
<keyword evidence="5" id="KW-0418">Kinase</keyword>
<dbReference type="Pfam" id="PF22931">
    <property type="entry name" value="SAM_TNK"/>
    <property type="match status" value="1"/>
</dbReference>
<keyword evidence="6 9" id="KW-0067">ATP-binding</keyword>
<feature type="domain" description="Protein kinase" evidence="11">
    <location>
        <begin position="112"/>
        <end position="378"/>
    </location>
</feature>
<dbReference type="Proteomes" id="UP000218231">
    <property type="component" value="Unassembled WGS sequence"/>
</dbReference>
<dbReference type="FunFam" id="1.10.510.10:FF:000521">
    <property type="entry name" value="Tyrosine-protein kinase pr2"/>
    <property type="match status" value="1"/>
</dbReference>
<name>A0A2A2LVR1_9BILA</name>
<sequence>MPGEASSSSDRDLTLTKLLLAAELTRYEKALRDTLKLRNAADLQYVEEVDLTGIGMSRPEQKRLRKEYVKMFPSGFVGKIKKVFSRSESAEPREITCRMEDEEQHIIPPDRITLCKELGKGEFGDVWQATWKGGINGIETMQVAVKCVAPGKLIATSSAFLQEAAIMTRMRHENVVRLYGVVLDTKKIMMVSELATCGSLLECLQKSALRDSFPVHVLCDYAEQIASGMEYLEAQRLIHRDLAARNVLVFSPKKVKISDFGLSRSLGVGEDYYRSELSPTLKLPIAWCAPECINFLKFTSASDVWSYGCTLWEIFSYGQMPWNGMTGGEILEAVDRQRRVLPRPQACPDEMYELMKTCWRHDYTTRPSFADIVTNFYERRPQTVRTIRDCSDTATDHLHFMIGDLIVVVTRTPKAYPDGYYWLGSMKKNGSIGLFRPADTVAHLDAEEPSSNGVIKDKENGKVVDKKLSKKQIKENVREKKKKLISEPVGEVRHTCHVGIDGTAFGLHQLDKKELIAPPSVSPQSQRDTNTSSGSVGSVSPNLHHIPSDVHFRDGTARNGIGPRETMSMREVHFKDTVTELGKRKSPQIPQRAPSQPPMAFSYTKGPIPVPRAPLVIRTSPSDVQSTLERNGTLTSRRSEAFCRDSTTPTAPPMTSDEESMNGSLGRYQMHQKHSPSRKTPVAAVYARGSEWPSELTQADTALINEVQHLERDLTDFTISTLSDSDTRPLLGSSRDRDRQDLHLSGPSSSSPSQTVAGSVRLMTSEERNKWNSKEEREHRKADHKLNEVRKRENEMNKLENEEKEVENGRFSSRLSTTAMSSWSAEAQEAYKLLVECGTNLKQTPSPVASPSPSNSNRNTLELKFIDSKSLSPTPPPRPATPPQILAQKVKTEDDAIEMVIEEASPQRKVHIIHTKILDKPSEGVKDTPKESDGSAMPKIFNCSIQTTNTPTRPPRFPVAPEDKLPGYDNLNGIGVGTKQQPPPVPPKPKVTFVGVDRSPSPETNTNGNGNGEVKEKTTFPLAKSSLLMQNKKEEIIKF</sequence>
<feature type="compositionally biased region" description="Polar residues" evidence="10">
    <location>
        <begin position="522"/>
        <end position="531"/>
    </location>
</feature>
<feature type="domain" description="CRIB" evidence="12">
    <location>
        <begin position="485"/>
        <end position="499"/>
    </location>
</feature>
<dbReference type="InterPro" id="IPR050198">
    <property type="entry name" value="Non-receptor_tyrosine_kinases"/>
</dbReference>
<dbReference type="SMART" id="SM00285">
    <property type="entry name" value="PBD"/>
    <property type="match status" value="1"/>
</dbReference>
<keyword evidence="2" id="KW-0728">SH3 domain</keyword>
<feature type="region of interest" description="Disordered" evidence="10">
    <location>
        <begin position="722"/>
        <end position="813"/>
    </location>
</feature>
<evidence type="ECO:0000256" key="7">
    <source>
        <dbReference type="ARBA" id="ARBA00023137"/>
    </source>
</evidence>